<dbReference type="GO" id="GO:0009089">
    <property type="term" value="P:lysine biosynthetic process via diaminopimelate"/>
    <property type="evidence" value="ECO:0007669"/>
    <property type="project" value="UniProtKB-UniRule"/>
</dbReference>
<dbReference type="EC" id="5.1.1.7" evidence="3 9"/>
<evidence type="ECO:0000256" key="2">
    <source>
        <dbReference type="ARBA" id="ARBA00010219"/>
    </source>
</evidence>
<comment type="similarity">
    <text evidence="2 9">Belongs to the diaminopimelate epimerase family.</text>
</comment>
<evidence type="ECO:0000256" key="10">
    <source>
        <dbReference type="PROSITE-ProRule" id="PRU10125"/>
    </source>
</evidence>
<name>A0A4D6XQV5_9GAMM</name>
<dbReference type="OrthoDB" id="9805408at2"/>
<evidence type="ECO:0000256" key="4">
    <source>
        <dbReference type="ARBA" id="ARBA00022490"/>
    </source>
</evidence>
<evidence type="ECO:0000313" key="12">
    <source>
        <dbReference type="Proteomes" id="UP000298791"/>
    </source>
</evidence>
<comment type="catalytic activity">
    <reaction evidence="8 9">
        <text>(2S,6S)-2,6-diaminopimelate = meso-2,6-diaminopimelate</text>
        <dbReference type="Rhea" id="RHEA:15393"/>
        <dbReference type="ChEBI" id="CHEBI:57609"/>
        <dbReference type="ChEBI" id="CHEBI:57791"/>
        <dbReference type="EC" id="5.1.1.7"/>
    </reaction>
</comment>
<feature type="active site" description="Proton acceptor" evidence="9">
    <location>
        <position position="228"/>
    </location>
</feature>
<evidence type="ECO:0000256" key="5">
    <source>
        <dbReference type="ARBA" id="ARBA00022605"/>
    </source>
</evidence>
<evidence type="ECO:0000313" key="11">
    <source>
        <dbReference type="EMBL" id="QCI19096.1"/>
    </source>
</evidence>
<feature type="binding site" evidence="9">
    <location>
        <position position="54"/>
    </location>
    <ligand>
        <name>substrate</name>
    </ligand>
</feature>
<dbReference type="AlphaFoldDB" id="A0A4D6XQV5"/>
<dbReference type="Pfam" id="PF01678">
    <property type="entry name" value="DAP_epimerase"/>
    <property type="match status" value="2"/>
</dbReference>
<proteinExistence type="inferred from homology"/>
<dbReference type="InterPro" id="IPR001653">
    <property type="entry name" value="DAP_epimerase_DapF"/>
</dbReference>
<dbReference type="GO" id="GO:0008837">
    <property type="term" value="F:diaminopimelate epimerase activity"/>
    <property type="evidence" value="ECO:0007669"/>
    <property type="project" value="UniProtKB-UniRule"/>
</dbReference>
<dbReference type="NCBIfam" id="TIGR00652">
    <property type="entry name" value="DapF"/>
    <property type="match status" value="1"/>
</dbReference>
<dbReference type="InterPro" id="IPR018510">
    <property type="entry name" value="DAP_epimerase_AS"/>
</dbReference>
<dbReference type="UniPathway" id="UPA00034">
    <property type="reaction ID" value="UER00025"/>
</dbReference>
<gene>
    <name evidence="9" type="primary">dapF</name>
    <name evidence="11" type="ORF">D9V64_03000</name>
</gene>
<keyword evidence="7 9" id="KW-0413">Isomerase</keyword>
<feature type="binding site" evidence="9">
    <location>
        <begin position="84"/>
        <end position="85"/>
    </location>
    <ligand>
        <name>substrate</name>
    </ligand>
</feature>
<keyword evidence="4 9" id="KW-0963">Cytoplasm</keyword>
<evidence type="ECO:0000256" key="6">
    <source>
        <dbReference type="ARBA" id="ARBA00023154"/>
    </source>
</evidence>
<feature type="binding site" evidence="9">
    <location>
        <position position="168"/>
    </location>
    <ligand>
        <name>substrate</name>
    </ligand>
</feature>
<dbReference type="FunFam" id="3.10.310.10:FF:000001">
    <property type="entry name" value="Diaminopimelate epimerase"/>
    <property type="match status" value="1"/>
</dbReference>
<dbReference type="EMBL" id="CP034885">
    <property type="protein sequence ID" value="QCI19096.1"/>
    <property type="molecule type" value="Genomic_DNA"/>
</dbReference>
<dbReference type="PANTHER" id="PTHR31689">
    <property type="entry name" value="DIAMINOPIMELATE EPIMERASE, CHLOROPLASTIC"/>
    <property type="match status" value="1"/>
</dbReference>
<feature type="binding site" evidence="9">
    <location>
        <position position="74"/>
    </location>
    <ligand>
        <name>substrate</name>
    </ligand>
</feature>
<feature type="binding site" evidence="9">
    <location>
        <position position="201"/>
    </location>
    <ligand>
        <name>substrate</name>
    </ligand>
</feature>
<reference evidence="11 12" key="2">
    <citation type="submission" date="2019-05" db="EMBL/GenBank/DDBJ databases">
        <title>Genome evolution of the obligate endosymbiont Buchnera aphidicola.</title>
        <authorList>
            <person name="Moran N.A."/>
        </authorList>
    </citation>
    <scope>NUCLEOTIDE SEQUENCE [LARGE SCALE GENOMIC DNA]</scope>
    <source>
        <strain evidence="11 12">Ane</strain>
    </source>
</reference>
<comment type="pathway">
    <text evidence="1 9">Amino-acid biosynthesis; L-lysine biosynthesis via DAP pathway; DL-2,6-diaminopimelate from LL-2,6-diaminopimelate: step 1/1.</text>
</comment>
<dbReference type="Gene3D" id="3.10.310.10">
    <property type="entry name" value="Diaminopimelate Epimerase, Chain A, domain 1"/>
    <property type="match status" value="2"/>
</dbReference>
<comment type="function">
    <text evidence="9">Catalyzes the stereoinversion of LL-2,6-diaminopimelate (L,L-DAP) to meso-diaminopimelate (meso-DAP), a precursor of L-lysine and an essential component of the bacterial peptidoglycan.</text>
</comment>
<protein>
    <recommendedName>
        <fullName evidence="3 9">Diaminopimelate epimerase</fullName>
        <shortName evidence="9">DAP epimerase</shortName>
        <ecNumber evidence="3 9">5.1.1.7</ecNumber>
    </recommendedName>
    <alternativeName>
        <fullName evidence="9">PLP-independent amino acid racemase</fullName>
    </alternativeName>
</protein>
<comment type="subcellular location">
    <subcellularLocation>
        <location evidence="9">Cytoplasm</location>
    </subcellularLocation>
</comment>
<dbReference type="PROSITE" id="PS01326">
    <property type="entry name" value="DAP_EPIMERASE"/>
    <property type="match status" value="1"/>
</dbReference>
<evidence type="ECO:0000256" key="9">
    <source>
        <dbReference type="HAMAP-Rule" id="MF_00197"/>
    </source>
</evidence>
<dbReference type="HAMAP" id="MF_00197">
    <property type="entry name" value="DAP_epimerase"/>
    <property type="match status" value="1"/>
</dbReference>
<evidence type="ECO:0000256" key="7">
    <source>
        <dbReference type="ARBA" id="ARBA00023235"/>
    </source>
</evidence>
<feature type="binding site" evidence="9">
    <location>
        <begin position="229"/>
        <end position="230"/>
    </location>
    <ligand>
        <name>substrate</name>
    </ligand>
</feature>
<feature type="site" description="Could be important to modulate the pK values of the two catalytic cysteine residues" evidence="9">
    <location>
        <position position="219"/>
    </location>
</feature>
<feature type="binding site" evidence="9">
    <location>
        <begin position="219"/>
        <end position="220"/>
    </location>
    <ligand>
        <name>substrate</name>
    </ligand>
</feature>
<feature type="site" description="Could be important to modulate the pK values of the two catalytic cysteine residues" evidence="9">
    <location>
        <position position="170"/>
    </location>
</feature>
<feature type="binding site" evidence="9">
    <location>
        <position position="21"/>
    </location>
    <ligand>
        <name>substrate</name>
    </ligand>
</feature>
<dbReference type="Proteomes" id="UP000298791">
    <property type="component" value="Chromosome"/>
</dbReference>
<evidence type="ECO:0000256" key="3">
    <source>
        <dbReference type="ARBA" id="ARBA00013080"/>
    </source>
</evidence>
<comment type="subunit">
    <text evidence="9">Homodimer.</text>
</comment>
<keyword evidence="6 9" id="KW-0457">Lysine biosynthesis</keyword>
<sequence>MKSNIYHKRKINFSKMHGLGNDFMVIESITQDFVISSTKIKALSNRNTGIGFDQLLLIEPPRSSKFDFHYRIFNSDGNEVEQCGNGARCVGLFLVLKHLTNKKIINLSTNKKNIIINFISQDIIEVNMNEPVFSLSLIDISEKLKNYNFSVIKIIDDSLSCSLVSLGNPHCVIQVESVKNAPVKKISEIIEKKNIFPNGINIGFMQILNKNYIKLRVYERNEGETQSCGSGACAAVAVGIAKNILNKEVKVELLGGILLIKWKGFGNPLYMIGSARYVYEGHIYI</sequence>
<organism evidence="11 12">
    <name type="scientific">Buchnera aphidicola</name>
    <name type="common">Aphis nerii</name>
    <dbReference type="NCBI Taxonomy" id="1241835"/>
    <lineage>
        <taxon>Bacteria</taxon>
        <taxon>Pseudomonadati</taxon>
        <taxon>Pseudomonadota</taxon>
        <taxon>Gammaproteobacteria</taxon>
        <taxon>Enterobacterales</taxon>
        <taxon>Erwiniaceae</taxon>
        <taxon>Buchnera</taxon>
    </lineage>
</organism>
<evidence type="ECO:0000256" key="8">
    <source>
        <dbReference type="ARBA" id="ARBA00051712"/>
    </source>
</evidence>
<feature type="site" description="Important for dimerization" evidence="9">
    <location>
        <position position="279"/>
    </location>
</feature>
<dbReference type="GO" id="GO:0005829">
    <property type="term" value="C:cytosol"/>
    <property type="evidence" value="ECO:0007669"/>
    <property type="project" value="TreeGrafter"/>
</dbReference>
<feature type="active site" evidence="10">
    <location>
        <position position="83"/>
    </location>
</feature>
<dbReference type="PANTHER" id="PTHR31689:SF0">
    <property type="entry name" value="DIAMINOPIMELATE EPIMERASE"/>
    <property type="match status" value="1"/>
</dbReference>
<feature type="active site" description="Proton donor" evidence="9">
    <location>
        <position position="83"/>
    </location>
</feature>
<accession>A0A4D6XQV5</accession>
<reference evidence="11 12" key="1">
    <citation type="submission" date="2018-12" db="EMBL/GenBank/DDBJ databases">
        <authorList>
            <person name="Chong R.A."/>
        </authorList>
    </citation>
    <scope>NUCLEOTIDE SEQUENCE [LARGE SCALE GENOMIC DNA]</scope>
    <source>
        <strain evidence="11 12">Ane</strain>
    </source>
</reference>
<dbReference type="SUPFAM" id="SSF54506">
    <property type="entry name" value="Diaminopimelate epimerase-like"/>
    <property type="match status" value="2"/>
</dbReference>
<keyword evidence="5 9" id="KW-0028">Amino-acid biosynthesis</keyword>
<evidence type="ECO:0000256" key="1">
    <source>
        <dbReference type="ARBA" id="ARBA00005196"/>
    </source>
</evidence>